<protein>
    <recommendedName>
        <fullName evidence="1">BTB domain-containing protein</fullName>
    </recommendedName>
</protein>
<evidence type="ECO:0000259" key="1">
    <source>
        <dbReference type="PROSITE" id="PS50097"/>
    </source>
</evidence>
<dbReference type="InterPro" id="IPR011333">
    <property type="entry name" value="SKP1/BTB/POZ_sf"/>
</dbReference>
<feature type="domain" description="BTB" evidence="1">
    <location>
        <begin position="45"/>
        <end position="116"/>
    </location>
</feature>
<dbReference type="PROSITE" id="PS50097">
    <property type="entry name" value="BTB"/>
    <property type="match status" value="1"/>
</dbReference>
<dbReference type="EMBL" id="ML210229">
    <property type="protein sequence ID" value="TFK22935.1"/>
    <property type="molecule type" value="Genomic_DNA"/>
</dbReference>
<dbReference type="SMART" id="SM00225">
    <property type="entry name" value="BTB"/>
    <property type="match status" value="1"/>
</dbReference>
<name>A0A5C3KRV8_COPMA</name>
<dbReference type="STRING" id="230819.A0A5C3KRV8"/>
<evidence type="ECO:0000313" key="3">
    <source>
        <dbReference type="Proteomes" id="UP000307440"/>
    </source>
</evidence>
<dbReference type="Proteomes" id="UP000307440">
    <property type="component" value="Unassembled WGS sequence"/>
</dbReference>
<gene>
    <name evidence="2" type="ORF">FA15DRAFT_671032</name>
</gene>
<dbReference type="Pfam" id="PF00651">
    <property type="entry name" value="BTB"/>
    <property type="match status" value="1"/>
</dbReference>
<dbReference type="OrthoDB" id="3217871at2759"/>
<dbReference type="Gene3D" id="3.30.710.10">
    <property type="entry name" value="Potassium Channel Kv1.1, Chain A"/>
    <property type="match status" value="1"/>
</dbReference>
<reference evidence="2 3" key="1">
    <citation type="journal article" date="2019" name="Nat. Ecol. Evol.">
        <title>Megaphylogeny resolves global patterns of mushroom evolution.</title>
        <authorList>
            <person name="Varga T."/>
            <person name="Krizsan K."/>
            <person name="Foldi C."/>
            <person name="Dima B."/>
            <person name="Sanchez-Garcia M."/>
            <person name="Sanchez-Ramirez S."/>
            <person name="Szollosi G.J."/>
            <person name="Szarkandi J.G."/>
            <person name="Papp V."/>
            <person name="Albert L."/>
            <person name="Andreopoulos W."/>
            <person name="Angelini C."/>
            <person name="Antonin V."/>
            <person name="Barry K.W."/>
            <person name="Bougher N.L."/>
            <person name="Buchanan P."/>
            <person name="Buyck B."/>
            <person name="Bense V."/>
            <person name="Catcheside P."/>
            <person name="Chovatia M."/>
            <person name="Cooper J."/>
            <person name="Damon W."/>
            <person name="Desjardin D."/>
            <person name="Finy P."/>
            <person name="Geml J."/>
            <person name="Haridas S."/>
            <person name="Hughes K."/>
            <person name="Justo A."/>
            <person name="Karasinski D."/>
            <person name="Kautmanova I."/>
            <person name="Kiss B."/>
            <person name="Kocsube S."/>
            <person name="Kotiranta H."/>
            <person name="LaButti K.M."/>
            <person name="Lechner B.E."/>
            <person name="Liimatainen K."/>
            <person name="Lipzen A."/>
            <person name="Lukacs Z."/>
            <person name="Mihaltcheva S."/>
            <person name="Morgado L.N."/>
            <person name="Niskanen T."/>
            <person name="Noordeloos M.E."/>
            <person name="Ohm R.A."/>
            <person name="Ortiz-Santana B."/>
            <person name="Ovrebo C."/>
            <person name="Racz N."/>
            <person name="Riley R."/>
            <person name="Savchenko A."/>
            <person name="Shiryaev A."/>
            <person name="Soop K."/>
            <person name="Spirin V."/>
            <person name="Szebenyi C."/>
            <person name="Tomsovsky M."/>
            <person name="Tulloss R.E."/>
            <person name="Uehling J."/>
            <person name="Grigoriev I.V."/>
            <person name="Vagvolgyi C."/>
            <person name="Papp T."/>
            <person name="Martin F.M."/>
            <person name="Miettinen O."/>
            <person name="Hibbett D.S."/>
            <person name="Nagy L.G."/>
        </authorList>
    </citation>
    <scope>NUCLEOTIDE SEQUENCE [LARGE SCALE GENOMIC DNA]</scope>
    <source>
        <strain evidence="2 3">CBS 121175</strain>
    </source>
</reference>
<evidence type="ECO:0000313" key="2">
    <source>
        <dbReference type="EMBL" id="TFK22935.1"/>
    </source>
</evidence>
<dbReference type="AlphaFoldDB" id="A0A5C3KRV8"/>
<proteinExistence type="predicted"/>
<dbReference type="SUPFAM" id="SSF54695">
    <property type="entry name" value="POZ domain"/>
    <property type="match status" value="1"/>
</dbReference>
<dbReference type="InterPro" id="IPR000210">
    <property type="entry name" value="BTB/POZ_dom"/>
</dbReference>
<dbReference type="CDD" id="cd18186">
    <property type="entry name" value="BTB_POZ_ZBTB_KLHL-like"/>
    <property type="match status" value="1"/>
</dbReference>
<accession>A0A5C3KRV8</accession>
<keyword evidence="3" id="KW-1185">Reference proteome</keyword>
<organism evidence="2 3">
    <name type="scientific">Coprinopsis marcescibilis</name>
    <name type="common">Agaric fungus</name>
    <name type="synonym">Psathyrella marcescibilis</name>
    <dbReference type="NCBI Taxonomy" id="230819"/>
    <lineage>
        <taxon>Eukaryota</taxon>
        <taxon>Fungi</taxon>
        <taxon>Dikarya</taxon>
        <taxon>Basidiomycota</taxon>
        <taxon>Agaricomycotina</taxon>
        <taxon>Agaricomycetes</taxon>
        <taxon>Agaricomycetidae</taxon>
        <taxon>Agaricales</taxon>
        <taxon>Agaricineae</taxon>
        <taxon>Psathyrellaceae</taxon>
        <taxon>Coprinopsis</taxon>
    </lineage>
</organism>
<sequence>MPTSTNGPPLKRRRTEEELEDNLQMTEAVNATPPVRSPEMWLDDGSVVLQAENVQFRVHRTILARNSGIFRDLFMVPQPKGEPSLEDCPIVLLPDSAEDVKHMLVSLYDRSYSSTEAMPFKVAAAMIRMGRKYDIPHLLNGGLNRLISEFPSKLAEWEKLPPHYTHLVQEEGLLFDIVNLALENNIQAILPAAYYLCVQDLNDLLSGIKRSDGSIARLPSDVQRTCIIGRERILQSQSQYTFAWVELMGTGEQVDCSLPQVCTEIGNQLTKEIWIPLPDVSRTLEKWSSFISLFPEMTDRACPNCREDARAIHESGRQRVWDMLPTFFDLPDWADLKNFEG</sequence>